<name>A0AA45L4D5_9PSEU</name>
<evidence type="ECO:0000313" key="2">
    <source>
        <dbReference type="Proteomes" id="UP000677152"/>
    </source>
</evidence>
<reference evidence="1" key="1">
    <citation type="submission" date="2021-04" db="EMBL/GenBank/DDBJ databases">
        <title>Genomic sequence of Actinosynnema pretiosum subsp. pretiosum ATCC 31280 (C-14919).</title>
        <authorList>
            <person name="Bai L."/>
            <person name="Wang X."/>
            <person name="Xiao Y."/>
        </authorList>
    </citation>
    <scope>NUCLEOTIDE SEQUENCE</scope>
    <source>
        <strain evidence="1">ATCC 31280</strain>
    </source>
</reference>
<protein>
    <submittedName>
        <fullName evidence="1">Uncharacterized protein</fullName>
    </submittedName>
</protein>
<gene>
    <name evidence="1" type="ORF">KCV87_28390</name>
</gene>
<dbReference type="Proteomes" id="UP000677152">
    <property type="component" value="Chromosome"/>
</dbReference>
<organism evidence="1 2">
    <name type="scientific">Actinosynnema pretiosum subsp. pretiosum</name>
    <dbReference type="NCBI Taxonomy" id="103721"/>
    <lineage>
        <taxon>Bacteria</taxon>
        <taxon>Bacillati</taxon>
        <taxon>Actinomycetota</taxon>
        <taxon>Actinomycetes</taxon>
        <taxon>Pseudonocardiales</taxon>
        <taxon>Pseudonocardiaceae</taxon>
        <taxon>Actinosynnema</taxon>
    </lineage>
</organism>
<accession>A0AA45L4D5</accession>
<dbReference type="AlphaFoldDB" id="A0AA45L4D5"/>
<proteinExistence type="predicted"/>
<dbReference type="EMBL" id="CP073249">
    <property type="protein sequence ID" value="QUF03294.1"/>
    <property type="molecule type" value="Genomic_DNA"/>
</dbReference>
<evidence type="ECO:0000313" key="1">
    <source>
        <dbReference type="EMBL" id="QUF03294.1"/>
    </source>
</evidence>
<sequence>MRSVWVSDERLLADLGRALAEAPAVPEEYLVAGRAAFDWRDVDAELLLVTGYDSLLDGELAGRARGGLATRQLVFDADGLSVQVEVDPAGVTGQVAPPAPGRVELETAGGVVEAVELDELGYFLLGPLPRGAARLRVAGVAVTEWFLG</sequence>